<dbReference type="PANTHER" id="PTHR43065:SF42">
    <property type="entry name" value="TWO-COMPONENT SENSOR PPRA"/>
    <property type="match status" value="1"/>
</dbReference>
<dbReference type="Gene3D" id="3.30.450.40">
    <property type="match status" value="1"/>
</dbReference>
<keyword evidence="4" id="KW-0675">Receptor</keyword>
<name>A0A5M6D1A8_9BACT</name>
<proteinExistence type="predicted"/>
<dbReference type="InterPro" id="IPR013654">
    <property type="entry name" value="PAS_2"/>
</dbReference>
<protein>
    <submittedName>
        <fullName evidence="6">GAF domain-containing protein</fullName>
    </submittedName>
</protein>
<dbReference type="PRINTS" id="PR01033">
    <property type="entry name" value="PHYTOCHROME"/>
</dbReference>
<dbReference type="Gene3D" id="3.30.450.270">
    <property type="match status" value="1"/>
</dbReference>
<dbReference type="InterPro" id="IPR003018">
    <property type="entry name" value="GAF"/>
</dbReference>
<dbReference type="InterPro" id="IPR016132">
    <property type="entry name" value="Phyto_chromo_attachment"/>
</dbReference>
<evidence type="ECO:0000256" key="4">
    <source>
        <dbReference type="ARBA" id="ARBA00023170"/>
    </source>
</evidence>
<keyword evidence="3" id="KW-0157">Chromophore</keyword>
<keyword evidence="7" id="KW-1185">Reference proteome</keyword>
<dbReference type="InterPro" id="IPR013515">
    <property type="entry name" value="Phytochrome_cen-reg"/>
</dbReference>
<gene>
    <name evidence="6" type="ORF">F0145_22175</name>
</gene>
<dbReference type="InterPro" id="IPR043150">
    <property type="entry name" value="Phytochrome_PHY_sf"/>
</dbReference>
<dbReference type="InterPro" id="IPR029016">
    <property type="entry name" value="GAF-like_dom_sf"/>
</dbReference>
<dbReference type="AlphaFoldDB" id="A0A5M6D1A8"/>
<dbReference type="Pfam" id="PF00360">
    <property type="entry name" value="PHY"/>
    <property type="match status" value="1"/>
</dbReference>
<dbReference type="Proteomes" id="UP000323426">
    <property type="component" value="Unassembled WGS sequence"/>
</dbReference>
<dbReference type="Gene3D" id="3.30.450.20">
    <property type="entry name" value="PAS domain"/>
    <property type="match status" value="1"/>
</dbReference>
<dbReference type="PROSITE" id="PS50046">
    <property type="entry name" value="PHYTOCHROME_2"/>
    <property type="match status" value="1"/>
</dbReference>
<sequence>MRNLNTNPINIAIDKNYDSDFCGSIPLNLVNLIQPHGLLLVLDKAELQIVQASENLKELFSLPVDDFLEQPLSAYLPASQFSDIQEKIIRQNSQDKIPFSLTFTANAKTVFFTALVHPKDEYILVELEENAPATSDNSFIGLYQQIKYITSLLKQADSTVAAAHITVNEIKRITNFDKVMVYQFDPQWNGIVIAQAKEDDMDDYMGLRFPASDVPKQARDLYFRNPYRLIPTRSYQPVGLIPVINPLTMRFTDLSDCNLRSVATVHLEYLRNMQIMASMSLPIIFDDKLWGLISCHHKTPLNLSYELRSSLELLSGIVSAQLAAKEKENAMTLRVQLQEIYANLLEQIYNQPSFTEGLLTGETNLLALLNLAGVAVVYDGATIVLGQTPNEQEIKELIYWLRRHELNKLYVTNALPAEYARSQEYKEIASGLLAIAINPEQGEYILGFRPEVLQTIEWGGNPNQAIQMEPDGKSYHPRNSFATYQETVKQTSLPWAFEEIEVAHALRSAVLEKIIKENY</sequence>
<dbReference type="GO" id="GO:0009584">
    <property type="term" value="P:detection of visible light"/>
    <property type="evidence" value="ECO:0007669"/>
    <property type="project" value="InterPro"/>
</dbReference>
<dbReference type="Pfam" id="PF01590">
    <property type="entry name" value="GAF"/>
    <property type="match status" value="1"/>
</dbReference>
<dbReference type="EMBL" id="VWSF01000025">
    <property type="protein sequence ID" value="KAA5540816.1"/>
    <property type="molecule type" value="Genomic_DNA"/>
</dbReference>
<reference evidence="6 7" key="1">
    <citation type="submission" date="2019-09" db="EMBL/GenBank/DDBJ databases">
        <title>Genome sequence and assembly of Adhaeribacter sp.</title>
        <authorList>
            <person name="Chhetri G."/>
        </authorList>
    </citation>
    <scope>NUCLEOTIDE SEQUENCE [LARGE SCALE GENOMIC DNA]</scope>
    <source>
        <strain evidence="6 7">DK36</strain>
    </source>
</reference>
<comment type="caution">
    <text evidence="6">The sequence shown here is derived from an EMBL/GenBank/DDBJ whole genome shotgun (WGS) entry which is preliminary data.</text>
</comment>
<dbReference type="InterPro" id="IPR001294">
    <property type="entry name" value="Phytochrome"/>
</dbReference>
<dbReference type="GO" id="GO:0006355">
    <property type="term" value="P:regulation of DNA-templated transcription"/>
    <property type="evidence" value="ECO:0007669"/>
    <property type="project" value="InterPro"/>
</dbReference>
<feature type="domain" description="Phytochrome chromophore attachment site" evidence="5">
    <location>
        <begin position="164"/>
        <end position="316"/>
    </location>
</feature>
<evidence type="ECO:0000259" key="5">
    <source>
        <dbReference type="PROSITE" id="PS50046"/>
    </source>
</evidence>
<dbReference type="Pfam" id="PF08446">
    <property type="entry name" value="PAS_2"/>
    <property type="match status" value="1"/>
</dbReference>
<organism evidence="6 7">
    <name type="scientific">Adhaeribacter rhizoryzae</name>
    <dbReference type="NCBI Taxonomy" id="2607907"/>
    <lineage>
        <taxon>Bacteria</taxon>
        <taxon>Pseudomonadati</taxon>
        <taxon>Bacteroidota</taxon>
        <taxon>Cytophagia</taxon>
        <taxon>Cytophagales</taxon>
        <taxon>Hymenobacteraceae</taxon>
        <taxon>Adhaeribacter</taxon>
    </lineage>
</organism>
<dbReference type="InterPro" id="IPR035965">
    <property type="entry name" value="PAS-like_dom_sf"/>
</dbReference>
<accession>A0A5M6D1A8</accession>
<dbReference type="RefSeq" id="WP_150092119.1">
    <property type="nucleotide sequence ID" value="NZ_VWSF01000025.1"/>
</dbReference>
<dbReference type="SUPFAM" id="SSF55781">
    <property type="entry name" value="GAF domain-like"/>
    <property type="match status" value="2"/>
</dbReference>
<evidence type="ECO:0000256" key="3">
    <source>
        <dbReference type="ARBA" id="ARBA00022991"/>
    </source>
</evidence>
<keyword evidence="1" id="KW-0600">Photoreceptor protein</keyword>
<evidence type="ECO:0000256" key="2">
    <source>
        <dbReference type="ARBA" id="ARBA00022606"/>
    </source>
</evidence>
<keyword evidence="2" id="KW-0716">Sensory transduction</keyword>
<evidence type="ECO:0000313" key="7">
    <source>
        <dbReference type="Proteomes" id="UP000323426"/>
    </source>
</evidence>
<dbReference type="PANTHER" id="PTHR43065">
    <property type="entry name" value="SENSOR HISTIDINE KINASE"/>
    <property type="match status" value="1"/>
</dbReference>
<evidence type="ECO:0000313" key="6">
    <source>
        <dbReference type="EMBL" id="KAA5540816.1"/>
    </source>
</evidence>
<dbReference type="GO" id="GO:0009881">
    <property type="term" value="F:photoreceptor activity"/>
    <property type="evidence" value="ECO:0007669"/>
    <property type="project" value="UniProtKB-KW"/>
</dbReference>
<dbReference type="SMART" id="SM00065">
    <property type="entry name" value="GAF"/>
    <property type="match status" value="1"/>
</dbReference>
<dbReference type="SUPFAM" id="SSF55785">
    <property type="entry name" value="PYP-like sensor domain (PAS domain)"/>
    <property type="match status" value="1"/>
</dbReference>
<evidence type="ECO:0000256" key="1">
    <source>
        <dbReference type="ARBA" id="ARBA00022543"/>
    </source>
</evidence>